<accession>A0ACB7XV56</accession>
<dbReference type="EMBL" id="CM037151">
    <property type="protein sequence ID" value="KAH7844941.1"/>
    <property type="molecule type" value="Genomic_DNA"/>
</dbReference>
<keyword evidence="2" id="KW-1185">Reference proteome</keyword>
<organism evidence="1 2">
    <name type="scientific">Vaccinium darrowii</name>
    <dbReference type="NCBI Taxonomy" id="229202"/>
    <lineage>
        <taxon>Eukaryota</taxon>
        <taxon>Viridiplantae</taxon>
        <taxon>Streptophyta</taxon>
        <taxon>Embryophyta</taxon>
        <taxon>Tracheophyta</taxon>
        <taxon>Spermatophyta</taxon>
        <taxon>Magnoliopsida</taxon>
        <taxon>eudicotyledons</taxon>
        <taxon>Gunneridae</taxon>
        <taxon>Pentapetalae</taxon>
        <taxon>asterids</taxon>
        <taxon>Ericales</taxon>
        <taxon>Ericaceae</taxon>
        <taxon>Vaccinioideae</taxon>
        <taxon>Vaccinieae</taxon>
        <taxon>Vaccinium</taxon>
    </lineage>
</organism>
<evidence type="ECO:0000313" key="1">
    <source>
        <dbReference type="EMBL" id="KAH7844941.1"/>
    </source>
</evidence>
<gene>
    <name evidence="1" type="ORF">Vadar_033462</name>
</gene>
<name>A0ACB7XV56_9ERIC</name>
<proteinExistence type="predicted"/>
<protein>
    <submittedName>
        <fullName evidence="1">Uncharacterized protein</fullName>
    </submittedName>
</protein>
<reference evidence="1 2" key="1">
    <citation type="journal article" date="2021" name="Hortic Res">
        <title>High-quality reference genome and annotation aids understanding of berry development for evergreen blueberry (Vaccinium darrowii).</title>
        <authorList>
            <person name="Yu J."/>
            <person name="Hulse-Kemp A.M."/>
            <person name="Babiker E."/>
            <person name="Staton M."/>
        </authorList>
    </citation>
    <scope>NUCLEOTIDE SEQUENCE [LARGE SCALE GENOMIC DNA]</scope>
    <source>
        <strain evidence="2">cv. NJ 8807/NJ 8810</strain>
        <tissue evidence="1">Young leaf</tissue>
    </source>
</reference>
<evidence type="ECO:0000313" key="2">
    <source>
        <dbReference type="Proteomes" id="UP000828048"/>
    </source>
</evidence>
<comment type="caution">
    <text evidence="1">The sequence shown here is derived from an EMBL/GenBank/DDBJ whole genome shotgun (WGS) entry which is preliminary data.</text>
</comment>
<sequence>MYVKKHLYVAMIHLFICGFTEYKVHSYSRNGLCVVGFMDDHYPDESAFSLLNQVLDEYQKNFGDSWRTVRADSTQPWPYLNQALTKFQDPAEADKLLKIQNELGQTKNNLLKTIESVLERGDKLDSLIKKSSDLSAASRNSMVFLPLCILVSRLKMKANALISVFPFIS</sequence>
<dbReference type="Proteomes" id="UP000828048">
    <property type="component" value="Chromosome 1"/>
</dbReference>